<sequence length="49" mass="5375">MEGFVVSLVVSAITGFVVAFIVRSTQLTKNMTPEEKKRKTGGFDVEVDL</sequence>
<evidence type="ECO:0000313" key="2">
    <source>
        <dbReference type="Proteomes" id="UP000781173"/>
    </source>
</evidence>
<name>A0A952DW44_9BACT</name>
<dbReference type="AlphaFoldDB" id="A0A952DW44"/>
<reference evidence="1" key="1">
    <citation type="journal article" date="2022" name="ISME J.">
        <title>A general approach to explore prokaryotic protein glycosylation reveals the unique surface layer modulation of an anammox bacterium.</title>
        <authorList>
            <person name="Pabst M."/>
            <person name="Grouzdev D.S."/>
            <person name="Lawson C.E."/>
            <person name="Kleikamp H.B.C."/>
            <person name="de Ram C."/>
            <person name="Louwen R."/>
            <person name="Lin Y.M."/>
            <person name="Lucker S."/>
            <person name="van Loosdrecht M.C.M."/>
            <person name="Laureni M."/>
        </authorList>
    </citation>
    <scope>NUCLEOTIDE SEQUENCE</scope>
    <source>
        <strain evidence="1">BROCD043</strain>
    </source>
</reference>
<organism evidence="1 2">
    <name type="scientific">Candidatus Dojkabacteria bacterium</name>
    <dbReference type="NCBI Taxonomy" id="2099670"/>
    <lineage>
        <taxon>Bacteria</taxon>
        <taxon>Candidatus Dojkabacteria</taxon>
    </lineage>
</organism>
<proteinExistence type="predicted"/>
<evidence type="ECO:0000313" key="1">
    <source>
        <dbReference type="EMBL" id="MBW7954135.1"/>
    </source>
</evidence>
<comment type="caution">
    <text evidence="1">The sequence shown here is derived from an EMBL/GenBank/DDBJ whole genome shotgun (WGS) entry which is preliminary data.</text>
</comment>
<accession>A0A952DW44</accession>
<protein>
    <submittedName>
        <fullName evidence="1">Uncharacterized protein</fullName>
    </submittedName>
</protein>
<dbReference type="EMBL" id="JACFOF010000019">
    <property type="protein sequence ID" value="MBW7954135.1"/>
    <property type="molecule type" value="Genomic_DNA"/>
</dbReference>
<gene>
    <name evidence="1" type="ORF">H3C67_05120</name>
</gene>
<dbReference type="Proteomes" id="UP000781173">
    <property type="component" value="Unassembled WGS sequence"/>
</dbReference>